<dbReference type="AlphaFoldDB" id="A0A517YVC6"/>
<dbReference type="KEGG" id="pcor:KS4_22510"/>
<sequence length="480" mass="54451">MFEREYRLVCAMLRHFVVVLLCLLVCVDGLWGAAAEVGGEPTHEVWSYNLGMYEVNLRHFSERGDIEGFREHLDRLQAMGVGIIWFMPIHPIGEEKKAGSLGSYYAVKDYMGFNEEFGDLDGFKRLIDEIHSRGMYVLIDWVANHTAWDNEMLKAHPAWYTKGKDGEIVKPGGTNWADVADLDFSNQALQAYMIEAMRFWVNEIGVDGFRCDAAGMVPSEFWEKAIDKLKQDRGDLLMLAEGDGASLMEAGFDMLYAWGLHGFENGQMLANYRGELSADGLGEYLLRDRGAYEDEYRLYFTSNHDENSWHGSGIEQFGEGAEVYGVLTMTVNGMPLIFNGQEAGLDRRLDFFEHDAIEWKTDRMADVYGVLLALKKRNSALFNGRLGGGLKMIDVRDEAVALRYFRDAGKDEGKVLGYVREKGDDAVLVVLNLSAQRRQVVIEERVEGEYADVFDGTGWRMGKEIVLDGWGYRVLERVRE</sequence>
<dbReference type="OrthoDB" id="9805159at2"/>
<dbReference type="Gene3D" id="2.60.40.1180">
    <property type="entry name" value="Golgi alpha-mannosidase II"/>
    <property type="match status" value="1"/>
</dbReference>
<dbReference type="Proteomes" id="UP000317369">
    <property type="component" value="Chromosome"/>
</dbReference>
<evidence type="ECO:0000313" key="3">
    <source>
        <dbReference type="Proteomes" id="UP000317369"/>
    </source>
</evidence>
<dbReference type="GO" id="GO:0047798">
    <property type="term" value="F:cyclomaltodextrinase activity"/>
    <property type="evidence" value="ECO:0007669"/>
    <property type="project" value="UniProtKB-EC"/>
</dbReference>
<dbReference type="RefSeq" id="WP_145077832.1">
    <property type="nucleotide sequence ID" value="NZ_CP036425.1"/>
</dbReference>
<dbReference type="SUPFAM" id="SSF51011">
    <property type="entry name" value="Glycosyl hydrolase domain"/>
    <property type="match status" value="1"/>
</dbReference>
<evidence type="ECO:0000259" key="1">
    <source>
        <dbReference type="SMART" id="SM00642"/>
    </source>
</evidence>
<keyword evidence="3" id="KW-1185">Reference proteome</keyword>
<dbReference type="PANTHER" id="PTHR47786:SF2">
    <property type="entry name" value="GLYCOSYL HYDROLASE FAMILY 13 CATALYTIC DOMAIN-CONTAINING PROTEIN"/>
    <property type="match status" value="1"/>
</dbReference>
<dbReference type="EMBL" id="CP036425">
    <property type="protein sequence ID" value="QDU34188.1"/>
    <property type="molecule type" value="Genomic_DNA"/>
</dbReference>
<dbReference type="InterPro" id="IPR017853">
    <property type="entry name" value="GH"/>
</dbReference>
<gene>
    <name evidence="2" type="ORF">KS4_22510</name>
</gene>
<dbReference type="Gene3D" id="3.20.20.80">
    <property type="entry name" value="Glycosidases"/>
    <property type="match status" value="1"/>
</dbReference>
<keyword evidence="2" id="KW-0326">Glycosidase</keyword>
<keyword evidence="2" id="KW-0378">Hydrolase</keyword>
<accession>A0A517YVC6</accession>
<protein>
    <submittedName>
        <fullName evidence="2">Cyclomaltodextrinase</fullName>
        <ecNumber evidence="2">3.2.1.54</ecNumber>
    </submittedName>
</protein>
<organism evidence="2 3">
    <name type="scientific">Poriferisphaera corsica</name>
    <dbReference type="NCBI Taxonomy" id="2528020"/>
    <lineage>
        <taxon>Bacteria</taxon>
        <taxon>Pseudomonadati</taxon>
        <taxon>Planctomycetota</taxon>
        <taxon>Phycisphaerae</taxon>
        <taxon>Phycisphaerales</taxon>
        <taxon>Phycisphaeraceae</taxon>
        <taxon>Poriferisphaera</taxon>
    </lineage>
</organism>
<evidence type="ECO:0000313" key="2">
    <source>
        <dbReference type="EMBL" id="QDU34188.1"/>
    </source>
</evidence>
<dbReference type="InterPro" id="IPR006047">
    <property type="entry name" value="GH13_cat_dom"/>
</dbReference>
<dbReference type="PANTHER" id="PTHR47786">
    <property type="entry name" value="ALPHA-1,4-GLUCAN:MALTOSE-1-PHOSPHATE MALTOSYLTRANSFERASE"/>
    <property type="match status" value="1"/>
</dbReference>
<dbReference type="SMART" id="SM00642">
    <property type="entry name" value="Aamy"/>
    <property type="match status" value="1"/>
</dbReference>
<dbReference type="CDD" id="cd11313">
    <property type="entry name" value="AmyAc_arch_bac_AmyA"/>
    <property type="match status" value="1"/>
</dbReference>
<reference evidence="2 3" key="1">
    <citation type="submission" date="2019-02" db="EMBL/GenBank/DDBJ databases">
        <title>Deep-cultivation of Planctomycetes and their phenomic and genomic characterization uncovers novel biology.</title>
        <authorList>
            <person name="Wiegand S."/>
            <person name="Jogler M."/>
            <person name="Boedeker C."/>
            <person name="Pinto D."/>
            <person name="Vollmers J."/>
            <person name="Rivas-Marin E."/>
            <person name="Kohn T."/>
            <person name="Peeters S.H."/>
            <person name="Heuer A."/>
            <person name="Rast P."/>
            <person name="Oberbeckmann S."/>
            <person name="Bunk B."/>
            <person name="Jeske O."/>
            <person name="Meyerdierks A."/>
            <person name="Storesund J.E."/>
            <person name="Kallscheuer N."/>
            <person name="Luecker S."/>
            <person name="Lage O.M."/>
            <person name="Pohl T."/>
            <person name="Merkel B.J."/>
            <person name="Hornburger P."/>
            <person name="Mueller R.-W."/>
            <person name="Bruemmer F."/>
            <person name="Labrenz M."/>
            <person name="Spormann A.M."/>
            <person name="Op den Camp H."/>
            <person name="Overmann J."/>
            <person name="Amann R."/>
            <person name="Jetten M.S.M."/>
            <person name="Mascher T."/>
            <person name="Medema M.H."/>
            <person name="Devos D.P."/>
            <person name="Kaster A.-K."/>
            <person name="Ovreas L."/>
            <person name="Rohde M."/>
            <person name="Galperin M.Y."/>
            <person name="Jogler C."/>
        </authorList>
    </citation>
    <scope>NUCLEOTIDE SEQUENCE [LARGE SCALE GENOMIC DNA]</scope>
    <source>
        <strain evidence="2 3">KS4</strain>
    </source>
</reference>
<dbReference type="Pfam" id="PF00128">
    <property type="entry name" value="Alpha-amylase"/>
    <property type="match status" value="2"/>
</dbReference>
<dbReference type="GO" id="GO:0005975">
    <property type="term" value="P:carbohydrate metabolic process"/>
    <property type="evidence" value="ECO:0007669"/>
    <property type="project" value="InterPro"/>
</dbReference>
<feature type="domain" description="Glycosyl hydrolase family 13 catalytic" evidence="1">
    <location>
        <begin position="54"/>
        <end position="375"/>
    </location>
</feature>
<dbReference type="EC" id="3.2.1.54" evidence="2"/>
<proteinExistence type="predicted"/>
<name>A0A517YVC6_9BACT</name>
<dbReference type="InterPro" id="IPR013780">
    <property type="entry name" value="Glyco_hydro_b"/>
</dbReference>
<dbReference type="SUPFAM" id="SSF51445">
    <property type="entry name" value="(Trans)glycosidases"/>
    <property type="match status" value="1"/>
</dbReference>